<organism evidence="1 2">
    <name type="scientific">Brassica napus</name>
    <name type="common">Rape</name>
    <dbReference type="NCBI Taxonomy" id="3708"/>
    <lineage>
        <taxon>Eukaryota</taxon>
        <taxon>Viridiplantae</taxon>
        <taxon>Streptophyta</taxon>
        <taxon>Embryophyta</taxon>
        <taxon>Tracheophyta</taxon>
        <taxon>Spermatophyta</taxon>
        <taxon>Magnoliopsida</taxon>
        <taxon>eudicotyledons</taxon>
        <taxon>Gunneridae</taxon>
        <taxon>Pentapetalae</taxon>
        <taxon>rosids</taxon>
        <taxon>malvids</taxon>
        <taxon>Brassicales</taxon>
        <taxon>Brassicaceae</taxon>
        <taxon>Brassiceae</taxon>
        <taxon>Brassica</taxon>
    </lineage>
</organism>
<proteinExistence type="predicted"/>
<accession>A0ABQ8BH34</accession>
<sequence length="112" mass="12376">MFCNGRKLGFAVRRSANEERRVMLKKLEWMTVGAGVLPSGSRSGYEVHYEHVVGTTVRAQNMAIDNDSPTKQPDSHVVQERQPIAEGQASFSNAHDLLSLPFLALLAILTQP</sequence>
<keyword evidence="2" id="KW-1185">Reference proteome</keyword>
<dbReference type="PANTHER" id="PTHR31276">
    <property type="match status" value="1"/>
</dbReference>
<reference evidence="1 2" key="1">
    <citation type="submission" date="2021-05" db="EMBL/GenBank/DDBJ databases">
        <title>Genome Assembly of Synthetic Allotetraploid Brassica napus Reveals Homoeologous Exchanges between Subgenomes.</title>
        <authorList>
            <person name="Davis J.T."/>
        </authorList>
    </citation>
    <scope>NUCLEOTIDE SEQUENCE [LARGE SCALE GENOMIC DNA]</scope>
    <source>
        <strain evidence="2">cv. Da-Ae</strain>
        <tissue evidence="1">Seedling</tissue>
    </source>
</reference>
<gene>
    <name evidence="1" type="ORF">HID58_043260</name>
</gene>
<dbReference type="PANTHER" id="PTHR31276:SF6">
    <property type="entry name" value="PROTEIN MIZU-KUSSEI 1"/>
    <property type="match status" value="1"/>
</dbReference>
<dbReference type="Proteomes" id="UP000824890">
    <property type="component" value="Unassembled WGS sequence"/>
</dbReference>
<dbReference type="Pfam" id="PF04759">
    <property type="entry name" value="DUF617"/>
    <property type="match status" value="1"/>
</dbReference>
<evidence type="ECO:0000313" key="1">
    <source>
        <dbReference type="EMBL" id="KAH0903757.1"/>
    </source>
</evidence>
<dbReference type="EMBL" id="JAGKQM010000011">
    <property type="protein sequence ID" value="KAH0903757.1"/>
    <property type="molecule type" value="Genomic_DNA"/>
</dbReference>
<protein>
    <submittedName>
        <fullName evidence="1">Uncharacterized protein</fullName>
    </submittedName>
</protein>
<comment type="caution">
    <text evidence="1">The sequence shown here is derived from an EMBL/GenBank/DDBJ whole genome shotgun (WGS) entry which is preliminary data.</text>
</comment>
<name>A0ABQ8BH34_BRANA</name>
<dbReference type="InterPro" id="IPR006460">
    <property type="entry name" value="MIZ1-like_pln"/>
</dbReference>
<evidence type="ECO:0000313" key="2">
    <source>
        <dbReference type="Proteomes" id="UP000824890"/>
    </source>
</evidence>